<evidence type="ECO:0000256" key="5">
    <source>
        <dbReference type="ARBA" id="ARBA00022989"/>
    </source>
</evidence>
<comment type="subcellular location">
    <subcellularLocation>
        <location evidence="1 7">Cell membrane</location>
        <topology evidence="1 7">Multi-pass membrane protein</topology>
    </subcellularLocation>
</comment>
<gene>
    <name evidence="9" type="primary">ycjP_47</name>
    <name evidence="9" type="ORF">ERS852407_02776</name>
</gene>
<feature type="domain" description="ABC transmembrane type-1" evidence="8">
    <location>
        <begin position="71"/>
        <end position="275"/>
    </location>
</feature>
<dbReference type="EMBL" id="CYZE01000006">
    <property type="protein sequence ID" value="CUO42487.1"/>
    <property type="molecule type" value="Genomic_DNA"/>
</dbReference>
<dbReference type="Pfam" id="PF00528">
    <property type="entry name" value="BPD_transp_1"/>
    <property type="match status" value="1"/>
</dbReference>
<feature type="transmembrane region" description="Helical" evidence="7">
    <location>
        <begin position="138"/>
        <end position="159"/>
    </location>
</feature>
<reference evidence="9 10" key="1">
    <citation type="submission" date="2015-09" db="EMBL/GenBank/DDBJ databases">
        <authorList>
            <consortium name="Pathogen Informatics"/>
        </authorList>
    </citation>
    <scope>NUCLEOTIDE SEQUENCE [LARGE SCALE GENOMIC DNA]</scope>
    <source>
        <strain evidence="9 10">2789STDY5608850</strain>
    </source>
</reference>
<evidence type="ECO:0000256" key="1">
    <source>
        <dbReference type="ARBA" id="ARBA00004651"/>
    </source>
</evidence>
<evidence type="ECO:0000256" key="2">
    <source>
        <dbReference type="ARBA" id="ARBA00022448"/>
    </source>
</evidence>
<name>A0A174EYW9_9FIRM</name>
<keyword evidence="4 7" id="KW-0812">Transmembrane</keyword>
<dbReference type="PANTHER" id="PTHR43744:SF9">
    <property type="entry name" value="POLYGALACTURONAN_RHAMNOGALACTURONAN TRANSPORT SYSTEM PERMEASE PROTEIN YTCP"/>
    <property type="match status" value="1"/>
</dbReference>
<protein>
    <submittedName>
        <fullName evidence="9">ABC-type sugar transport system, permease component</fullName>
    </submittedName>
</protein>
<dbReference type="InterPro" id="IPR035906">
    <property type="entry name" value="MetI-like_sf"/>
</dbReference>
<evidence type="ECO:0000256" key="6">
    <source>
        <dbReference type="ARBA" id="ARBA00023136"/>
    </source>
</evidence>
<keyword evidence="3" id="KW-1003">Cell membrane</keyword>
<dbReference type="GO" id="GO:0005886">
    <property type="term" value="C:plasma membrane"/>
    <property type="evidence" value="ECO:0007669"/>
    <property type="project" value="UniProtKB-SubCell"/>
</dbReference>
<keyword evidence="5 7" id="KW-1133">Transmembrane helix</keyword>
<dbReference type="GO" id="GO:0055085">
    <property type="term" value="P:transmembrane transport"/>
    <property type="evidence" value="ECO:0007669"/>
    <property type="project" value="InterPro"/>
</dbReference>
<dbReference type="PROSITE" id="PS50928">
    <property type="entry name" value="ABC_TM1"/>
    <property type="match status" value="1"/>
</dbReference>
<dbReference type="SUPFAM" id="SSF161098">
    <property type="entry name" value="MetI-like"/>
    <property type="match status" value="1"/>
</dbReference>
<keyword evidence="2 7" id="KW-0813">Transport</keyword>
<evidence type="ECO:0000313" key="10">
    <source>
        <dbReference type="Proteomes" id="UP000095651"/>
    </source>
</evidence>
<feature type="transmembrane region" description="Helical" evidence="7">
    <location>
        <begin position="12"/>
        <end position="34"/>
    </location>
</feature>
<dbReference type="AlphaFoldDB" id="A0A174EYW9"/>
<evidence type="ECO:0000256" key="3">
    <source>
        <dbReference type="ARBA" id="ARBA00022475"/>
    </source>
</evidence>
<dbReference type="PANTHER" id="PTHR43744">
    <property type="entry name" value="ABC TRANSPORTER PERMEASE PROTEIN MG189-RELATED-RELATED"/>
    <property type="match status" value="1"/>
</dbReference>
<accession>A0A174EYW9</accession>
<evidence type="ECO:0000313" key="9">
    <source>
        <dbReference type="EMBL" id="CUO42487.1"/>
    </source>
</evidence>
<feature type="transmembrane region" description="Helical" evidence="7">
    <location>
        <begin position="180"/>
        <end position="205"/>
    </location>
</feature>
<dbReference type="Proteomes" id="UP000095651">
    <property type="component" value="Unassembled WGS sequence"/>
</dbReference>
<sequence length="290" mass="32514">MKTTKSFQVLSFCLLLSLSIICLLPFLIIISGSLTKEEYIIKYGYSLIPGKLSFDAYKAVFYYPERIFKAYAVTGFVTLAGTSAGLFIIAMTGYVLQRKDLRYRNQLSFFIYFTTLFSGGLIPWYIVITRFLHLKDSIWVLVLPCLMSPFLIILMKNFISSVPISIVESAKMDGAGDFKIFTALILPLIKPALATVGLFLALQFWNDWYMSSIFIETPSKYSLQYYLYTVLNSSEFLKSAAASHVPSDFNIPGESVKLATAVVATGPVILFYPFVQKYFVQGITIGAVKG</sequence>
<dbReference type="CDD" id="cd06261">
    <property type="entry name" value="TM_PBP2"/>
    <property type="match status" value="1"/>
</dbReference>
<feature type="transmembrane region" description="Helical" evidence="7">
    <location>
        <begin position="70"/>
        <end position="95"/>
    </location>
</feature>
<dbReference type="InterPro" id="IPR000515">
    <property type="entry name" value="MetI-like"/>
</dbReference>
<proteinExistence type="inferred from homology"/>
<comment type="similarity">
    <text evidence="7">Belongs to the binding-protein-dependent transport system permease family.</text>
</comment>
<keyword evidence="6 7" id="KW-0472">Membrane</keyword>
<evidence type="ECO:0000259" key="8">
    <source>
        <dbReference type="PROSITE" id="PS50928"/>
    </source>
</evidence>
<evidence type="ECO:0000256" key="4">
    <source>
        <dbReference type="ARBA" id="ARBA00022692"/>
    </source>
</evidence>
<feature type="transmembrane region" description="Helical" evidence="7">
    <location>
        <begin position="256"/>
        <end position="275"/>
    </location>
</feature>
<feature type="transmembrane region" description="Helical" evidence="7">
    <location>
        <begin position="107"/>
        <end position="126"/>
    </location>
</feature>
<dbReference type="RefSeq" id="WP_055655927.1">
    <property type="nucleotide sequence ID" value="NZ_CABIXC010000006.1"/>
</dbReference>
<keyword evidence="9" id="KW-0762">Sugar transport</keyword>
<evidence type="ECO:0000256" key="7">
    <source>
        <dbReference type="RuleBase" id="RU363032"/>
    </source>
</evidence>
<dbReference type="Gene3D" id="1.10.3720.10">
    <property type="entry name" value="MetI-like"/>
    <property type="match status" value="1"/>
</dbReference>
<organism evidence="9 10">
    <name type="scientific">Hungatella hathewayi</name>
    <dbReference type="NCBI Taxonomy" id="154046"/>
    <lineage>
        <taxon>Bacteria</taxon>
        <taxon>Bacillati</taxon>
        <taxon>Bacillota</taxon>
        <taxon>Clostridia</taxon>
        <taxon>Lachnospirales</taxon>
        <taxon>Lachnospiraceae</taxon>
        <taxon>Hungatella</taxon>
    </lineage>
</organism>